<comment type="subunit">
    <text evidence="2">Homodimer.</text>
</comment>
<organism evidence="6 7">
    <name type="scientific">Saccharothrix espanaensis (strain ATCC 51144 / DSM 44229 / JCM 9112 / NBRC 15066 / NRRL 15764)</name>
    <dbReference type="NCBI Taxonomy" id="1179773"/>
    <lineage>
        <taxon>Bacteria</taxon>
        <taxon>Bacillati</taxon>
        <taxon>Actinomycetota</taxon>
        <taxon>Actinomycetes</taxon>
        <taxon>Pseudonocardiales</taxon>
        <taxon>Pseudonocardiaceae</taxon>
        <taxon>Saccharothrix</taxon>
    </lineage>
</organism>
<name>K0K5H5_SACES</name>
<comment type="caution">
    <text evidence="2">Lacks conserved residue(s) required for the propagation of feature annotation.</text>
</comment>
<dbReference type="GO" id="GO:0004414">
    <property type="term" value="F:homoserine O-acetyltransferase activity"/>
    <property type="evidence" value="ECO:0007669"/>
    <property type="project" value="TreeGrafter"/>
</dbReference>
<gene>
    <name evidence="6" type="ordered locus">BN6_45280</name>
</gene>
<keyword evidence="2" id="KW-0028">Amino-acid biosynthesis</keyword>
<keyword evidence="2 6" id="KW-0012">Acyltransferase</keyword>
<evidence type="ECO:0000313" key="6">
    <source>
        <dbReference type="EMBL" id="CCH31808.1"/>
    </source>
</evidence>
<dbReference type="STRING" id="1179773.BN6_45280"/>
<protein>
    <recommendedName>
        <fullName evidence="2">Serine O-succinyltransferase</fullName>
        <shortName evidence="2">SST</shortName>
        <ecNumber evidence="2">2.3.1.-</ecNumber>
    </recommendedName>
</protein>
<comment type="catalytic activity">
    <reaction evidence="2">
        <text>succinyl-CoA + L-serine = O-succinyl-L-serine + CoA</text>
        <dbReference type="Rhea" id="RHEA:52820"/>
        <dbReference type="ChEBI" id="CHEBI:33384"/>
        <dbReference type="ChEBI" id="CHEBI:57287"/>
        <dbReference type="ChEBI" id="CHEBI:57292"/>
        <dbReference type="ChEBI" id="CHEBI:136856"/>
    </reaction>
</comment>
<dbReference type="PATRIC" id="fig|1179773.3.peg.4535"/>
<reference evidence="6 7" key="1">
    <citation type="journal article" date="2012" name="BMC Genomics">
        <title>Complete genome sequence of Saccharothrix espanaensis DSM 44229T and comparison to the other completely sequenced Pseudonocardiaceae.</title>
        <authorList>
            <person name="Strobel T."/>
            <person name="Al-Dilaimi A."/>
            <person name="Blom J."/>
            <person name="Gessner A."/>
            <person name="Kalinowski J."/>
            <person name="Luzhetska M."/>
            <person name="Puhler A."/>
            <person name="Szczepanowski R."/>
            <person name="Bechthold A."/>
            <person name="Ruckert C."/>
        </authorList>
    </citation>
    <scope>NUCLEOTIDE SEQUENCE [LARGE SCALE GENOMIC DNA]</scope>
    <source>
        <strain evidence="7">ATCC 51144 / DSM 44229 / JCM 9112 / NBRC 15066 / NRRL 15764</strain>
    </source>
</reference>
<dbReference type="AlphaFoldDB" id="K0K5H5"/>
<proteinExistence type="inferred from homology"/>
<accession>K0K5H5</accession>
<comment type="similarity">
    <text evidence="2">Belongs to the AB hydrolase superfamily. MetX family.</text>
</comment>
<dbReference type="NCBIfam" id="NF001209">
    <property type="entry name" value="PRK00175.1"/>
    <property type="match status" value="1"/>
</dbReference>
<feature type="active site" evidence="2 3">
    <location>
        <position position="331"/>
    </location>
</feature>
<dbReference type="GO" id="GO:0006535">
    <property type="term" value="P:cysteine biosynthetic process from serine"/>
    <property type="evidence" value="ECO:0007669"/>
    <property type="project" value="UniProtKB-UniRule"/>
</dbReference>
<keyword evidence="2" id="KW-0963">Cytoplasm</keyword>
<dbReference type="GO" id="GO:0005737">
    <property type="term" value="C:cytoplasm"/>
    <property type="evidence" value="ECO:0007669"/>
    <property type="project" value="UniProtKB-SubCell"/>
</dbReference>
<dbReference type="eggNOG" id="COG2021">
    <property type="taxonomic scope" value="Bacteria"/>
</dbReference>
<dbReference type="Pfam" id="PF00561">
    <property type="entry name" value="Abhydrolase_1"/>
    <property type="match status" value="1"/>
</dbReference>
<dbReference type="PANTHER" id="PTHR32268:SF11">
    <property type="entry name" value="HOMOSERINE O-ACETYLTRANSFERASE"/>
    <property type="match status" value="1"/>
</dbReference>
<evidence type="ECO:0000256" key="1">
    <source>
        <dbReference type="ARBA" id="ARBA00022679"/>
    </source>
</evidence>
<dbReference type="GO" id="GO:0009086">
    <property type="term" value="P:methionine biosynthetic process"/>
    <property type="evidence" value="ECO:0007669"/>
    <property type="project" value="TreeGrafter"/>
</dbReference>
<dbReference type="Gene3D" id="3.40.50.1820">
    <property type="entry name" value="alpha/beta hydrolase"/>
    <property type="match status" value="1"/>
</dbReference>
<dbReference type="EMBL" id="HE804045">
    <property type="protein sequence ID" value="CCH31808.1"/>
    <property type="molecule type" value="Genomic_DNA"/>
</dbReference>
<comment type="subcellular location">
    <subcellularLocation>
        <location evidence="2">Cytoplasm</location>
    </subcellularLocation>
</comment>
<feature type="active site" evidence="2 3">
    <location>
        <position position="364"/>
    </location>
</feature>
<evidence type="ECO:0000259" key="5">
    <source>
        <dbReference type="Pfam" id="PF00561"/>
    </source>
</evidence>
<keyword evidence="2" id="KW-0198">Cysteine biosynthesis</keyword>
<dbReference type="KEGG" id="sesp:BN6_45280"/>
<dbReference type="BioCyc" id="SESP1179773:BN6_RS21925-MONOMER"/>
<feature type="binding site" evidence="2">
    <location>
        <position position="365"/>
    </location>
    <ligand>
        <name>substrate</name>
    </ligand>
</feature>
<dbReference type="NCBIfam" id="TIGR01392">
    <property type="entry name" value="homoserO_Ac_trn"/>
    <property type="match status" value="1"/>
</dbReference>
<evidence type="ECO:0000256" key="3">
    <source>
        <dbReference type="PIRSR" id="PIRSR000443-1"/>
    </source>
</evidence>
<feature type="active site" description="Nucleophile" evidence="2 3">
    <location>
        <position position="149"/>
    </location>
</feature>
<dbReference type="SUPFAM" id="SSF53474">
    <property type="entry name" value="alpha/beta-Hydrolases"/>
    <property type="match status" value="1"/>
</dbReference>
<dbReference type="Gene3D" id="1.10.1740.110">
    <property type="match status" value="1"/>
</dbReference>
<feature type="binding site" evidence="2">
    <location>
        <position position="218"/>
    </location>
    <ligand>
        <name>substrate</name>
    </ligand>
</feature>
<dbReference type="GO" id="GO:0009092">
    <property type="term" value="P:homoserine metabolic process"/>
    <property type="evidence" value="ECO:0007669"/>
    <property type="project" value="TreeGrafter"/>
</dbReference>
<dbReference type="RefSeq" id="WP_015101920.1">
    <property type="nucleotide sequence ID" value="NC_019673.1"/>
</dbReference>
<dbReference type="UniPathway" id="UPA00136">
    <property type="reaction ID" value="UER00199"/>
</dbReference>
<dbReference type="PIRSF" id="PIRSF000443">
    <property type="entry name" value="Homoser_Ac_trans"/>
    <property type="match status" value="1"/>
</dbReference>
<evidence type="ECO:0000256" key="4">
    <source>
        <dbReference type="SAM" id="MobiDB-lite"/>
    </source>
</evidence>
<dbReference type="OrthoDB" id="9800754at2"/>
<dbReference type="HAMAP" id="MF_00296">
    <property type="entry name" value="MetX_acyltransf"/>
    <property type="match status" value="1"/>
</dbReference>
<dbReference type="HOGENOM" id="CLU_028760_1_2_11"/>
<keyword evidence="7" id="KW-1185">Reference proteome</keyword>
<dbReference type="Proteomes" id="UP000006281">
    <property type="component" value="Chromosome"/>
</dbReference>
<feature type="region of interest" description="Disordered" evidence="4">
    <location>
        <begin position="239"/>
        <end position="262"/>
    </location>
</feature>
<dbReference type="InterPro" id="IPR000073">
    <property type="entry name" value="AB_hydrolase_1"/>
</dbReference>
<dbReference type="InterPro" id="IPR029058">
    <property type="entry name" value="AB_hydrolase_fold"/>
</dbReference>
<dbReference type="GO" id="GO:0160210">
    <property type="term" value="F:L-serine O-succinyltransferase activity"/>
    <property type="evidence" value="ECO:0007669"/>
    <property type="project" value="RHEA"/>
</dbReference>
<dbReference type="PANTHER" id="PTHR32268">
    <property type="entry name" value="HOMOSERINE O-ACETYLTRANSFERASE"/>
    <property type="match status" value="1"/>
</dbReference>
<feature type="region of interest" description="Important for substrate specificity" evidence="2">
    <location>
        <begin position="52"/>
        <end position="55"/>
    </location>
</feature>
<evidence type="ECO:0000256" key="2">
    <source>
        <dbReference type="HAMAP-Rule" id="MF_00296"/>
    </source>
</evidence>
<dbReference type="InterPro" id="IPR008220">
    <property type="entry name" value="HAT_MetX-like"/>
</dbReference>
<keyword evidence="1 2" id="KW-0808">Transferase</keyword>
<feature type="site" description="Important for acyl-CoA specificity" evidence="2">
    <location>
        <position position="186"/>
    </location>
</feature>
<feature type="domain" description="AB hydrolase-1" evidence="5">
    <location>
        <begin position="46"/>
        <end position="369"/>
    </location>
</feature>
<comment type="pathway">
    <text evidence="2">Amino-acid biosynthesis; L-cysteine biosynthesis; L-cysteine from L-serine: step 1/2.</text>
</comment>
<evidence type="ECO:0000313" key="7">
    <source>
        <dbReference type="Proteomes" id="UP000006281"/>
    </source>
</evidence>
<dbReference type="EC" id="2.3.1.-" evidence="2"/>
<sequence length="385" mass="41885">MAEFVPPATRFVDLPAPFRMRRGGVLHGARIGYETVGELNPAGDNAVLILTGLSPSAHVAAHPDNPAPGWWEAMVGPGKPVDTNRWHVVCVNSLGSCMGSTGPPSPDPATGEPYRLRFPDLSVEDIADAAAAAVRALGYERLACVIGASMGGMSALALLTRHPELTRNHVNISSAVHSLPFSIAVRSLQREAIHTDPRWDLGRYDEESYPDRGMLMARKLGMMTYRSADEWDTRFGRTRVAPERGPEPSSAPGFEPGPEPATAPFGAEFEVERYLECHAQRFTRRFDPNSYLYLSRSMDWFDLGESCGGTAEEALAALRLDKALVIGVQTDLLFPLRQQRQIVEGLSAGSADVGFLALESPQGHDAFLVDTARFGPPVSKFLFEL</sequence>
<comment type="function">
    <text evidence="2">Transfers a succinyl group from succinyl-CoA to L-serine, forming succinyl-L-serine.</text>
</comment>